<gene>
    <name evidence="1" type="ORF">CIHG_06479</name>
</gene>
<dbReference type="OrthoDB" id="29221at2759"/>
<dbReference type="eggNOG" id="KOG0154">
    <property type="taxonomic scope" value="Eukaryota"/>
</dbReference>
<dbReference type="VEuPathDB" id="FungiDB:CIHG_06479"/>
<accession>A0A0J8RW46</accession>
<dbReference type="GO" id="GO:0003676">
    <property type="term" value="F:nucleic acid binding"/>
    <property type="evidence" value="ECO:0007669"/>
    <property type="project" value="InterPro"/>
</dbReference>
<evidence type="ECO:0000313" key="1">
    <source>
        <dbReference type="EMBL" id="KMU88811.1"/>
    </source>
</evidence>
<dbReference type="Proteomes" id="UP000054563">
    <property type="component" value="Unassembled WGS sequence"/>
</dbReference>
<sequence length="163" mass="17252">MQPARGAFAAKQSAPVSYTPAFGFSTIPVSLTAVDFTQVPAAAAEPLQRVINTGDNDVSPDGTPSQFLLFRGLEPSVTEEILAKGVAKLYKPSSGSQSQGAAAAAKKGAKIASTTGDTNLGAREGSIRRILLVRDRRSNESWRYGFAEFATVETLFLARDEPC</sequence>
<dbReference type="EMBL" id="DS017007">
    <property type="protein sequence ID" value="KMU88811.1"/>
    <property type="molecule type" value="Genomic_DNA"/>
</dbReference>
<evidence type="ECO:0000313" key="2">
    <source>
        <dbReference type="Proteomes" id="UP000054563"/>
    </source>
</evidence>
<organism evidence="1 2">
    <name type="scientific">Coccidioides immitis H538.4</name>
    <dbReference type="NCBI Taxonomy" id="396776"/>
    <lineage>
        <taxon>Eukaryota</taxon>
        <taxon>Fungi</taxon>
        <taxon>Dikarya</taxon>
        <taxon>Ascomycota</taxon>
        <taxon>Pezizomycotina</taxon>
        <taxon>Eurotiomycetes</taxon>
        <taxon>Eurotiomycetidae</taxon>
        <taxon>Onygenales</taxon>
        <taxon>Onygenaceae</taxon>
        <taxon>Coccidioides</taxon>
    </lineage>
</organism>
<proteinExistence type="predicted"/>
<dbReference type="InterPro" id="IPR035979">
    <property type="entry name" value="RBD_domain_sf"/>
</dbReference>
<reference evidence="2" key="1">
    <citation type="journal article" date="2010" name="Genome Res.">
        <title>Population genomic sequencing of Coccidioides fungi reveals recent hybridization and transposon control.</title>
        <authorList>
            <person name="Neafsey D.E."/>
            <person name="Barker B.M."/>
            <person name="Sharpton T.J."/>
            <person name="Stajich J.E."/>
            <person name="Park D.J."/>
            <person name="Whiston E."/>
            <person name="Hung C.-Y."/>
            <person name="McMahan C."/>
            <person name="White J."/>
            <person name="Sykes S."/>
            <person name="Heiman D."/>
            <person name="Young S."/>
            <person name="Zeng Q."/>
            <person name="Abouelleil A."/>
            <person name="Aftuck L."/>
            <person name="Bessette D."/>
            <person name="Brown A."/>
            <person name="FitzGerald M."/>
            <person name="Lui A."/>
            <person name="Macdonald J.P."/>
            <person name="Priest M."/>
            <person name="Orbach M.J."/>
            <person name="Galgiani J.N."/>
            <person name="Kirkland T.N."/>
            <person name="Cole G.T."/>
            <person name="Birren B.W."/>
            <person name="Henn M.R."/>
            <person name="Taylor J.W."/>
            <person name="Rounsley S.D."/>
        </authorList>
    </citation>
    <scope>NUCLEOTIDE SEQUENCE [LARGE SCALE GENOMIC DNA]</scope>
    <source>
        <strain evidence="2">H538.4</strain>
    </source>
</reference>
<dbReference type="STRING" id="396776.A0A0J8RW46"/>
<protein>
    <submittedName>
        <fullName evidence="1">Uncharacterized protein</fullName>
    </submittedName>
</protein>
<dbReference type="AlphaFoldDB" id="A0A0J8RW46"/>
<dbReference type="SUPFAM" id="SSF54928">
    <property type="entry name" value="RNA-binding domain, RBD"/>
    <property type="match status" value="1"/>
</dbReference>
<name>A0A0J8RW46_COCIT</name>